<comment type="caution">
    <text evidence="1">The sequence shown here is derived from an EMBL/GenBank/DDBJ whole genome shotgun (WGS) entry which is preliminary data.</text>
</comment>
<organism evidence="1 2">
    <name type="scientific">Granulicella aggregans</name>
    <dbReference type="NCBI Taxonomy" id="474949"/>
    <lineage>
        <taxon>Bacteria</taxon>
        <taxon>Pseudomonadati</taxon>
        <taxon>Acidobacteriota</taxon>
        <taxon>Terriglobia</taxon>
        <taxon>Terriglobales</taxon>
        <taxon>Acidobacteriaceae</taxon>
        <taxon>Granulicella</taxon>
    </lineage>
</organism>
<evidence type="ECO:0000313" key="1">
    <source>
        <dbReference type="EMBL" id="MBB5061106.1"/>
    </source>
</evidence>
<evidence type="ECO:0000313" key="2">
    <source>
        <dbReference type="Proteomes" id="UP000540989"/>
    </source>
</evidence>
<sequence>MEPPIPFTAEVQRPLIRLHHLRNIVTAACFKQQYMNIRVLGKTTGDDGAR</sequence>
<name>A0A7W7ZKY2_9BACT</name>
<keyword evidence="2" id="KW-1185">Reference proteome</keyword>
<dbReference type="AlphaFoldDB" id="A0A7W7ZKY2"/>
<proteinExistence type="predicted"/>
<reference evidence="1 2" key="1">
    <citation type="submission" date="2020-08" db="EMBL/GenBank/DDBJ databases">
        <title>Genomic Encyclopedia of Type Strains, Phase IV (KMG-V): Genome sequencing to study the core and pangenomes of soil and plant-associated prokaryotes.</title>
        <authorList>
            <person name="Whitman W."/>
        </authorList>
    </citation>
    <scope>NUCLEOTIDE SEQUENCE [LARGE SCALE GENOMIC DNA]</scope>
    <source>
        <strain evidence="1 2">M8UP14</strain>
    </source>
</reference>
<dbReference type="Proteomes" id="UP000540989">
    <property type="component" value="Unassembled WGS sequence"/>
</dbReference>
<dbReference type="EMBL" id="JACHIP010000028">
    <property type="protein sequence ID" value="MBB5061106.1"/>
    <property type="molecule type" value="Genomic_DNA"/>
</dbReference>
<gene>
    <name evidence="1" type="ORF">HDF16_005842</name>
</gene>
<protein>
    <submittedName>
        <fullName evidence="1">Uncharacterized protein</fullName>
    </submittedName>
</protein>
<accession>A0A7W7ZKY2</accession>